<dbReference type="InterPro" id="IPR029052">
    <property type="entry name" value="Metallo-depent_PP-like"/>
</dbReference>
<accession>A0A6M8EVL1</accession>
<feature type="domain" description="Calcineurin-like phosphoesterase" evidence="1">
    <location>
        <begin position="5"/>
        <end position="177"/>
    </location>
</feature>
<dbReference type="RefSeq" id="WP_172126167.1">
    <property type="nucleotide sequence ID" value="NZ_CP042652.1"/>
</dbReference>
<dbReference type="SUPFAM" id="SSF56300">
    <property type="entry name" value="Metallo-dependent phosphatases"/>
    <property type="match status" value="1"/>
</dbReference>
<evidence type="ECO:0000313" key="3">
    <source>
        <dbReference type="Proteomes" id="UP000503483"/>
    </source>
</evidence>
<organism evidence="2 3">
    <name type="scientific">Arcobacter acticola</name>
    <dbReference type="NCBI Taxonomy" id="1849015"/>
    <lineage>
        <taxon>Bacteria</taxon>
        <taxon>Pseudomonadati</taxon>
        <taxon>Campylobacterota</taxon>
        <taxon>Epsilonproteobacteria</taxon>
        <taxon>Campylobacterales</taxon>
        <taxon>Arcobacteraceae</taxon>
        <taxon>Arcobacter</taxon>
    </lineage>
</organism>
<sequence>MQNQIYIISDVHGCFKSLKALINQFPNKENSKIVFVGDLIDRGPSSCEVVKFIMDNNYDCVLGNHEEMFLEFAPSKENEDLSNSKHWLFNCGGEQTLKSYTCKDEYYKQYDFMKTLPLYLEYKDYKTADNRYLVVSHSAVGKVWDKRDSKDKDDIEEFENHLLYSRYKNSNNKEIFNVFGHTIFSTPVLNEYSAAIDLGCYHEKDESKLPSPRLCALEFPSMKIFTQENMEGV</sequence>
<dbReference type="EMBL" id="CP042652">
    <property type="protein sequence ID" value="QKE28595.1"/>
    <property type="molecule type" value="Genomic_DNA"/>
</dbReference>
<protein>
    <submittedName>
        <fullName evidence="2">Metallophosphoesterase</fullName>
    </submittedName>
</protein>
<name>A0A6M8EVL1_9BACT</name>
<dbReference type="GO" id="GO:0005737">
    <property type="term" value="C:cytoplasm"/>
    <property type="evidence" value="ECO:0007669"/>
    <property type="project" value="TreeGrafter"/>
</dbReference>
<dbReference type="InterPro" id="IPR050126">
    <property type="entry name" value="Ap4A_hydrolase"/>
</dbReference>
<dbReference type="PANTHER" id="PTHR42850:SF4">
    <property type="entry name" value="ZINC-DEPENDENT ENDOPOLYPHOSPHATASE"/>
    <property type="match status" value="1"/>
</dbReference>
<dbReference type="Gene3D" id="3.60.21.10">
    <property type="match status" value="1"/>
</dbReference>
<dbReference type="AlphaFoldDB" id="A0A6M8EVL1"/>
<dbReference type="GO" id="GO:0016791">
    <property type="term" value="F:phosphatase activity"/>
    <property type="evidence" value="ECO:0007669"/>
    <property type="project" value="TreeGrafter"/>
</dbReference>
<proteinExistence type="predicted"/>
<evidence type="ECO:0000259" key="1">
    <source>
        <dbReference type="Pfam" id="PF00149"/>
    </source>
</evidence>
<evidence type="ECO:0000313" key="2">
    <source>
        <dbReference type="EMBL" id="QKE28595.1"/>
    </source>
</evidence>
<dbReference type="PANTHER" id="PTHR42850">
    <property type="entry name" value="METALLOPHOSPHOESTERASE"/>
    <property type="match status" value="1"/>
</dbReference>
<reference evidence="2 3" key="1">
    <citation type="submission" date="2019-08" db="EMBL/GenBank/DDBJ databases">
        <title>Complete genome sequence of Arcobacter acticola.</title>
        <authorList>
            <person name="Miller W."/>
        </authorList>
    </citation>
    <scope>NUCLEOTIDE SEQUENCE [LARGE SCALE GENOMIC DNA]</scope>
    <source>
        <strain evidence="2 3">KCTC 52212</strain>
    </source>
</reference>
<dbReference type="Pfam" id="PF00149">
    <property type="entry name" value="Metallophos"/>
    <property type="match status" value="1"/>
</dbReference>
<dbReference type="GO" id="GO:0008803">
    <property type="term" value="F:bis(5'-nucleosyl)-tetraphosphatase (symmetrical) activity"/>
    <property type="evidence" value="ECO:0007669"/>
    <property type="project" value="TreeGrafter"/>
</dbReference>
<dbReference type="KEGG" id="paco:AACT_1430"/>
<gene>
    <name evidence="2" type="ORF">AACT_1430</name>
</gene>
<dbReference type="InterPro" id="IPR004843">
    <property type="entry name" value="Calcineurin-like_PHP"/>
</dbReference>
<keyword evidence="3" id="KW-1185">Reference proteome</keyword>
<dbReference type="GO" id="GO:0110154">
    <property type="term" value="P:RNA decapping"/>
    <property type="evidence" value="ECO:0007669"/>
    <property type="project" value="TreeGrafter"/>
</dbReference>
<dbReference type="Proteomes" id="UP000503483">
    <property type="component" value="Chromosome"/>
</dbReference>